<keyword evidence="2" id="KW-1185">Reference proteome</keyword>
<gene>
    <name evidence="1" type="ORF">NE857_33835</name>
</gene>
<keyword evidence="1" id="KW-0614">Plasmid</keyword>
<geneLocation type="plasmid" evidence="1 2">
    <name>unnamed1</name>
</geneLocation>
<proteinExistence type="predicted"/>
<evidence type="ECO:0000313" key="2">
    <source>
        <dbReference type="Proteomes" id="UP001055940"/>
    </source>
</evidence>
<sequence length="160" mass="17185">MTHQAIDPHQGWTPLPRQDSITRRISAARVLTRDLTPCVNSGWLPTPEEVTAAIGHVLVLLDHQGQDVAAALVLVPGIVRSDQAQSADAYGPHRAEHYAAAPALSTSGLYEAEVLLGWAPEVSIPGEPPIRRTSEAVAEILAGFVHLVRQAQAEQDRGRS</sequence>
<reference evidence="1" key="1">
    <citation type="submission" date="2022-06" db="EMBL/GenBank/DDBJ databases">
        <authorList>
            <person name="Ping M."/>
        </authorList>
    </citation>
    <scope>NUCLEOTIDE SEQUENCE</scope>
    <source>
        <strain evidence="1">JCM11759T</strain>
        <plasmid evidence="1">unnamed1</plasmid>
    </source>
</reference>
<organism evidence="1 2">
    <name type="scientific">Nocardiopsis exhalans</name>
    <dbReference type="NCBI Taxonomy" id="163604"/>
    <lineage>
        <taxon>Bacteria</taxon>
        <taxon>Bacillati</taxon>
        <taxon>Actinomycetota</taxon>
        <taxon>Actinomycetes</taxon>
        <taxon>Streptosporangiales</taxon>
        <taxon>Nocardiopsidaceae</taxon>
        <taxon>Nocardiopsis</taxon>
    </lineage>
</organism>
<dbReference type="EMBL" id="CP099838">
    <property type="protein sequence ID" value="USY23613.1"/>
    <property type="molecule type" value="Genomic_DNA"/>
</dbReference>
<name>A0ABY5DJ37_9ACTN</name>
<dbReference type="RefSeq" id="WP_254422267.1">
    <property type="nucleotide sequence ID" value="NZ_BAAAJB010000040.1"/>
</dbReference>
<dbReference type="Proteomes" id="UP001055940">
    <property type="component" value="Plasmid unnamed1"/>
</dbReference>
<accession>A0ABY5DJ37</accession>
<evidence type="ECO:0000313" key="1">
    <source>
        <dbReference type="EMBL" id="USY23613.1"/>
    </source>
</evidence>
<protein>
    <submittedName>
        <fullName evidence="1">Uncharacterized protein</fullName>
    </submittedName>
</protein>